<sequence>MAEAGCSVHEIAAVTGHTTLSEVQRHTKAAEQGRLAEAAIARIGKVPAEP</sequence>
<dbReference type="EMBL" id="JALPRX010000029">
    <property type="protein sequence ID" value="MCK8784265.1"/>
    <property type="molecule type" value="Genomic_DNA"/>
</dbReference>
<comment type="caution">
    <text evidence="1">The sequence shown here is derived from an EMBL/GenBank/DDBJ whole genome shotgun (WGS) entry which is preliminary data.</text>
</comment>
<dbReference type="AlphaFoldDB" id="A0A9X1Y8L3"/>
<evidence type="ECO:0000313" key="1">
    <source>
        <dbReference type="EMBL" id="MCK8784265.1"/>
    </source>
</evidence>
<dbReference type="RefSeq" id="WP_248666391.1">
    <property type="nucleotide sequence ID" value="NZ_JALPRX010000029.1"/>
</dbReference>
<name>A0A9X1Y8L3_9PROT</name>
<protein>
    <recommendedName>
        <fullName evidence="3">Phage integrase family protein</fullName>
    </recommendedName>
</protein>
<accession>A0A9X1Y8L3</accession>
<reference evidence="1" key="1">
    <citation type="submission" date="2022-04" db="EMBL/GenBank/DDBJ databases">
        <title>Roseomonas acroporae sp. nov., isolated from coral Acropora digitifera.</title>
        <authorList>
            <person name="Sun H."/>
        </authorList>
    </citation>
    <scope>NUCLEOTIDE SEQUENCE</scope>
    <source>
        <strain evidence="1">NAR14</strain>
    </source>
</reference>
<evidence type="ECO:0008006" key="3">
    <source>
        <dbReference type="Google" id="ProtNLM"/>
    </source>
</evidence>
<dbReference type="Proteomes" id="UP001139516">
    <property type="component" value="Unassembled WGS sequence"/>
</dbReference>
<organism evidence="1 2">
    <name type="scientific">Roseomonas acroporae</name>
    <dbReference type="NCBI Taxonomy" id="2937791"/>
    <lineage>
        <taxon>Bacteria</taxon>
        <taxon>Pseudomonadati</taxon>
        <taxon>Pseudomonadota</taxon>
        <taxon>Alphaproteobacteria</taxon>
        <taxon>Acetobacterales</taxon>
        <taxon>Roseomonadaceae</taxon>
        <taxon>Roseomonas</taxon>
    </lineage>
</organism>
<proteinExistence type="predicted"/>
<gene>
    <name evidence="1" type="ORF">M0638_07725</name>
</gene>
<keyword evidence="2" id="KW-1185">Reference proteome</keyword>
<evidence type="ECO:0000313" key="2">
    <source>
        <dbReference type="Proteomes" id="UP001139516"/>
    </source>
</evidence>